<feature type="domain" description="HMG box" evidence="13">
    <location>
        <begin position="3"/>
        <end position="74"/>
    </location>
</feature>
<dbReference type="InterPro" id="IPR039259">
    <property type="entry name" value="Protein_maelstrom"/>
</dbReference>
<dbReference type="Proteomes" id="UP001347796">
    <property type="component" value="Unassembled WGS sequence"/>
</dbReference>
<comment type="caution">
    <text evidence="14">The sequence shown here is derived from an EMBL/GenBank/DDBJ whole genome shotgun (WGS) entry which is preliminary data.</text>
</comment>
<evidence type="ECO:0000256" key="2">
    <source>
        <dbReference type="ARBA" id="ARBA00004496"/>
    </source>
</evidence>
<sequence length="601" mass="67518">MPKKPARNAFYFYMKEIESDLRKEGRVFPNGMADLVPVAHPRWKELPEKEKERFEFMAKEYKSKMRGVEGDQYKMDNVGNIISKRVNPAEVNEKRRQKERREVTAKWTGKDITEEKFYFIHFQTLCKTENGDYLPCEMAVIEYSLIKGITKKFHRFVEPGQMPTGYRYVCMNTSEETHQIPIENFEKADSNYTGLTIQLENFINPNGELPEYPPFYCLAENRDMNKYCLDWIHDRSRMGRVSRIRNVYCLEDLLMDLYVHGQGPKISQSGCLDILTSHHWDYTSGTRCDFHEELECKYCSLAVVQRYAYAFSDALAVVYQFRLTDKHLPSTADDDIPCVIMPPAPMSNSRQYDSSQRSQNSWSKGRGQRSEGYRSGTYRGNDDDDDEDDTASLCSTSTCTTEPLKNSLRRPNMSGIALSSNSWGNVPNKIPGGTFDNTEWPSIGGSNSGKYAGNAAPPLASNAPKPPAAWQTPETTETNIFGQSNIPLQDKTPESAGKPVNPLIQQNSLVRPLGSMGIPPPNQTFNMRGVQNPGAARLPMSLGMAGRGSNTARMPVGRGYAPSVGRGYAPPVGRGYAPPVRRGYAPPVGRGYAPPGMNKTE</sequence>
<dbReference type="PROSITE" id="PS50118">
    <property type="entry name" value="HMG_BOX_2"/>
    <property type="match status" value="1"/>
</dbReference>
<name>A0AAN8J9F0_PATCE</name>
<keyword evidence="8" id="KW-0943">RNA-mediated gene silencing</keyword>
<feature type="region of interest" description="Disordered" evidence="12">
    <location>
        <begin position="552"/>
        <end position="601"/>
    </location>
</feature>
<dbReference type="SUPFAM" id="SSF47095">
    <property type="entry name" value="HMG-box"/>
    <property type="match status" value="1"/>
</dbReference>
<evidence type="ECO:0000256" key="3">
    <source>
        <dbReference type="ARBA" id="ARBA00007057"/>
    </source>
</evidence>
<dbReference type="InterPro" id="IPR036910">
    <property type="entry name" value="HMG_box_dom_sf"/>
</dbReference>
<dbReference type="Pfam" id="PF09011">
    <property type="entry name" value="HMG_box_2"/>
    <property type="match status" value="1"/>
</dbReference>
<gene>
    <name evidence="14" type="ORF">SNE40_016906</name>
</gene>
<protein>
    <recommendedName>
        <fullName evidence="13">HMG box domain-containing protein</fullName>
    </recommendedName>
</protein>
<dbReference type="GO" id="GO:0030154">
    <property type="term" value="P:cell differentiation"/>
    <property type="evidence" value="ECO:0007669"/>
    <property type="project" value="UniProtKB-KW"/>
</dbReference>
<keyword evidence="10" id="KW-0469">Meiosis</keyword>
<evidence type="ECO:0000259" key="13">
    <source>
        <dbReference type="PROSITE" id="PS50118"/>
    </source>
</evidence>
<evidence type="ECO:0000256" key="7">
    <source>
        <dbReference type="ARBA" id="ARBA00023125"/>
    </source>
</evidence>
<dbReference type="PANTHER" id="PTHR21358:SF4">
    <property type="entry name" value="PROTEIN MAELSTROM HOMOLOG"/>
    <property type="match status" value="1"/>
</dbReference>
<keyword evidence="15" id="KW-1185">Reference proteome</keyword>
<comment type="subcellular location">
    <subcellularLocation>
        <location evidence="2">Cytoplasm</location>
    </subcellularLocation>
    <subcellularLocation>
        <location evidence="1">Nucleus</location>
    </subcellularLocation>
</comment>
<dbReference type="AlphaFoldDB" id="A0AAN8J9F0"/>
<keyword evidence="7 11" id="KW-0238">DNA-binding</keyword>
<dbReference type="GO" id="GO:0005634">
    <property type="term" value="C:nucleus"/>
    <property type="evidence" value="ECO:0007669"/>
    <property type="project" value="UniProtKB-SubCell"/>
</dbReference>
<organism evidence="14 15">
    <name type="scientific">Patella caerulea</name>
    <name type="common">Rayed Mediterranean limpet</name>
    <dbReference type="NCBI Taxonomy" id="87958"/>
    <lineage>
        <taxon>Eukaryota</taxon>
        <taxon>Metazoa</taxon>
        <taxon>Spiralia</taxon>
        <taxon>Lophotrochozoa</taxon>
        <taxon>Mollusca</taxon>
        <taxon>Gastropoda</taxon>
        <taxon>Patellogastropoda</taxon>
        <taxon>Patelloidea</taxon>
        <taxon>Patellidae</taxon>
        <taxon>Patella</taxon>
    </lineage>
</organism>
<reference evidence="14 15" key="1">
    <citation type="submission" date="2024-01" db="EMBL/GenBank/DDBJ databases">
        <title>The genome of the rayed Mediterranean limpet Patella caerulea (Linnaeus, 1758).</title>
        <authorList>
            <person name="Anh-Thu Weber A."/>
            <person name="Halstead-Nussloch G."/>
        </authorList>
    </citation>
    <scope>NUCLEOTIDE SEQUENCE [LARGE SCALE GENOMIC DNA]</scope>
    <source>
        <strain evidence="14">AATW-2023a</strain>
        <tissue evidence="14">Whole specimen</tissue>
    </source>
</reference>
<dbReference type="GO" id="GO:0034587">
    <property type="term" value="P:piRNA processing"/>
    <property type="evidence" value="ECO:0007669"/>
    <property type="project" value="TreeGrafter"/>
</dbReference>
<keyword evidence="5" id="KW-0963">Cytoplasm</keyword>
<dbReference type="InterPro" id="IPR009071">
    <property type="entry name" value="HMG_box_dom"/>
</dbReference>
<feature type="region of interest" description="Disordered" evidence="12">
    <location>
        <begin position="334"/>
        <end position="420"/>
    </location>
</feature>
<evidence type="ECO:0000256" key="5">
    <source>
        <dbReference type="ARBA" id="ARBA00022490"/>
    </source>
</evidence>
<keyword evidence="9 11" id="KW-0539">Nucleus</keyword>
<evidence type="ECO:0000256" key="10">
    <source>
        <dbReference type="ARBA" id="ARBA00023254"/>
    </source>
</evidence>
<dbReference type="GO" id="GO:0007283">
    <property type="term" value="P:spermatogenesis"/>
    <property type="evidence" value="ECO:0007669"/>
    <property type="project" value="TreeGrafter"/>
</dbReference>
<dbReference type="EMBL" id="JAZGQO010000011">
    <property type="protein sequence ID" value="KAK6173461.1"/>
    <property type="molecule type" value="Genomic_DNA"/>
</dbReference>
<dbReference type="GO" id="GO:0060964">
    <property type="term" value="P:regulation of miRNA-mediated gene silencing"/>
    <property type="evidence" value="ECO:0007669"/>
    <property type="project" value="InterPro"/>
</dbReference>
<evidence type="ECO:0000256" key="12">
    <source>
        <dbReference type="SAM" id="MobiDB-lite"/>
    </source>
</evidence>
<evidence type="ECO:0000313" key="14">
    <source>
        <dbReference type="EMBL" id="KAK6173461.1"/>
    </source>
</evidence>
<dbReference type="InterPro" id="IPR024970">
    <property type="entry name" value="Maelstrom"/>
</dbReference>
<feature type="compositionally biased region" description="Polar residues" evidence="12">
    <location>
        <begin position="346"/>
        <end position="363"/>
    </location>
</feature>
<dbReference type="PANTHER" id="PTHR21358">
    <property type="entry name" value="PROTEIN MAELSTROM HOMOLOG"/>
    <property type="match status" value="1"/>
</dbReference>
<dbReference type="GO" id="GO:0007140">
    <property type="term" value="P:male meiotic nuclear division"/>
    <property type="evidence" value="ECO:0007669"/>
    <property type="project" value="TreeGrafter"/>
</dbReference>
<keyword evidence="4" id="KW-0217">Developmental protein</keyword>
<dbReference type="CDD" id="cd21992">
    <property type="entry name" value="HMG-box_MAEL"/>
    <property type="match status" value="1"/>
</dbReference>
<dbReference type="GO" id="GO:0043565">
    <property type="term" value="F:sequence-specific DNA binding"/>
    <property type="evidence" value="ECO:0007669"/>
    <property type="project" value="TreeGrafter"/>
</dbReference>
<evidence type="ECO:0000256" key="4">
    <source>
        <dbReference type="ARBA" id="ARBA00022473"/>
    </source>
</evidence>
<evidence type="ECO:0000256" key="6">
    <source>
        <dbReference type="ARBA" id="ARBA00022782"/>
    </source>
</evidence>
<evidence type="ECO:0000313" key="15">
    <source>
        <dbReference type="Proteomes" id="UP001347796"/>
    </source>
</evidence>
<feature type="DNA-binding region" description="HMG box" evidence="11">
    <location>
        <begin position="3"/>
        <end position="74"/>
    </location>
</feature>
<evidence type="ECO:0000256" key="11">
    <source>
        <dbReference type="PROSITE-ProRule" id="PRU00267"/>
    </source>
</evidence>
<dbReference type="GO" id="GO:0043186">
    <property type="term" value="C:P granule"/>
    <property type="evidence" value="ECO:0007669"/>
    <property type="project" value="TreeGrafter"/>
</dbReference>
<evidence type="ECO:0000256" key="8">
    <source>
        <dbReference type="ARBA" id="ARBA00023158"/>
    </source>
</evidence>
<dbReference type="Gene3D" id="1.10.30.10">
    <property type="entry name" value="High mobility group box domain"/>
    <property type="match status" value="1"/>
</dbReference>
<comment type="similarity">
    <text evidence="3">Belongs to the maelstrom family.</text>
</comment>
<keyword evidence="6" id="KW-0221">Differentiation</keyword>
<proteinExistence type="inferred from homology"/>
<dbReference type="GO" id="GO:0045892">
    <property type="term" value="P:negative regulation of DNA-templated transcription"/>
    <property type="evidence" value="ECO:0007669"/>
    <property type="project" value="TreeGrafter"/>
</dbReference>
<dbReference type="Pfam" id="PF13017">
    <property type="entry name" value="Maelstrom"/>
    <property type="match status" value="1"/>
</dbReference>
<evidence type="ECO:0000256" key="1">
    <source>
        <dbReference type="ARBA" id="ARBA00004123"/>
    </source>
</evidence>
<accession>A0AAN8J9F0</accession>
<evidence type="ECO:0000256" key="9">
    <source>
        <dbReference type="ARBA" id="ARBA00023242"/>
    </source>
</evidence>